<reference evidence="1 2" key="1">
    <citation type="submission" date="2023-02" db="EMBL/GenBank/DDBJ databases">
        <title>LHISI_Scaffold_Assembly.</title>
        <authorList>
            <person name="Stuart O.P."/>
            <person name="Cleave R."/>
            <person name="Magrath M.J.L."/>
            <person name="Mikheyev A.S."/>
        </authorList>
    </citation>
    <scope>NUCLEOTIDE SEQUENCE [LARGE SCALE GENOMIC DNA]</scope>
    <source>
        <strain evidence="1">Daus_M_001</strain>
        <tissue evidence="1">Leg muscle</tissue>
    </source>
</reference>
<comment type="caution">
    <text evidence="1">The sequence shown here is derived from an EMBL/GenBank/DDBJ whole genome shotgun (WGS) entry which is preliminary data.</text>
</comment>
<dbReference type="EMBL" id="JARBHB010000015">
    <property type="protein sequence ID" value="KAJ8867547.1"/>
    <property type="molecule type" value="Genomic_DNA"/>
</dbReference>
<evidence type="ECO:0000313" key="2">
    <source>
        <dbReference type="Proteomes" id="UP001159363"/>
    </source>
</evidence>
<accession>A0ABQ9G521</accession>
<keyword evidence="2" id="KW-1185">Reference proteome</keyword>
<gene>
    <name evidence="1" type="ORF">PR048_031349</name>
</gene>
<evidence type="ECO:0000313" key="1">
    <source>
        <dbReference type="EMBL" id="KAJ8867547.1"/>
    </source>
</evidence>
<protein>
    <submittedName>
        <fullName evidence="1">Uncharacterized protein</fullName>
    </submittedName>
</protein>
<organism evidence="1 2">
    <name type="scientific">Dryococelus australis</name>
    <dbReference type="NCBI Taxonomy" id="614101"/>
    <lineage>
        <taxon>Eukaryota</taxon>
        <taxon>Metazoa</taxon>
        <taxon>Ecdysozoa</taxon>
        <taxon>Arthropoda</taxon>
        <taxon>Hexapoda</taxon>
        <taxon>Insecta</taxon>
        <taxon>Pterygota</taxon>
        <taxon>Neoptera</taxon>
        <taxon>Polyneoptera</taxon>
        <taxon>Phasmatodea</taxon>
        <taxon>Verophasmatodea</taxon>
        <taxon>Anareolatae</taxon>
        <taxon>Phasmatidae</taxon>
        <taxon>Eurycanthinae</taxon>
        <taxon>Dryococelus</taxon>
    </lineage>
</organism>
<dbReference type="Proteomes" id="UP001159363">
    <property type="component" value="Chromosome 14"/>
</dbReference>
<sequence length="509" mass="56302">MVRVGQECLINASVIREEGPARCPGEEDRVCQHAHAVWSSQQARTHKLHFGVVVRLLASPLGERGQSPAGSLPAEGLVPDDAAGRWVFSGIFRFPRTLRSGALHTHLALIGSQDLVYTSKRKKKFAVTYSWVPTRNPSETSLAFRPSTPRGLGSDFERLLIAIFDRIVTAAAVHHYRDATRLPRGRYRPCERSLSSHFVIIIESRLGTSNPSRLAVSKLTVLIAEKEDDLTPLPLPSPPTRSNQGQIGRDSVLVPLPVCYWLRVYNEHSTMAYRGLENKEPNGTNLIDKPGNGSRLQRVSARTLYRAVNCPLAPFTGAVVATRLPPRRTEVRFPVGSPPYLLCKSKSCRTIPLVSRFSRGPPVSHTLTFRRCSIFTLLTLIISHGLDVKSLSLLASHQGEPGSIFGRVTPDFRMWESCRTMPLVGGFSRGSPVSPAPSFRRCSILTSITLIGSQDLDVKSRPNPFTHSLNKIWWGMVAIYPQYIPRGRKRHAHLSHYGACSSGGDTSML</sequence>
<proteinExistence type="predicted"/>
<name>A0ABQ9G521_9NEOP</name>